<accession>A0A146KM16</accession>
<dbReference type="EMBL" id="GDID01000417">
    <property type="protein sequence ID" value="JAP96189.1"/>
    <property type="molecule type" value="Transcribed_RNA"/>
</dbReference>
<organism evidence="2">
    <name type="scientific">Trepomonas sp. PC1</name>
    <dbReference type="NCBI Taxonomy" id="1076344"/>
    <lineage>
        <taxon>Eukaryota</taxon>
        <taxon>Metamonada</taxon>
        <taxon>Diplomonadida</taxon>
        <taxon>Hexamitidae</taxon>
        <taxon>Hexamitinae</taxon>
        <taxon>Trepomonas</taxon>
    </lineage>
</organism>
<protein>
    <submittedName>
        <fullName evidence="2">Uncharacterized protein</fullName>
    </submittedName>
</protein>
<gene>
    <name evidence="2" type="ORF">TPC1_10557</name>
</gene>
<feature type="non-terminal residue" evidence="2">
    <location>
        <position position="1"/>
    </location>
</feature>
<evidence type="ECO:0000313" key="2">
    <source>
        <dbReference type="EMBL" id="JAP96189.1"/>
    </source>
</evidence>
<proteinExistence type="predicted"/>
<sequence length="700" mass="80491">FQLTIDGEPVIICFKNAKTGIKVAKVLKEKFSTTHDQDCDDLMKYARCAASFAVQQPTFVDVYSNQLDHRIQIPSQLARAVTGAVEIMDNKKPVPAQTQQAPVLHQTQRIPSSAAISDTVYKVVYQILIHMFTKEPALLMQASYQTGIRLDKGDPVQLQHLVRGMVQRLMRFPLQEMILKLQEIQSIPPELLQKLNDLVKMQDSGMPQSRLPAIPSLPTPPVLQRPNMNSQAMPPQQAQQPVIPTLTLFNYKSVLKDLGEARIHQASQVMDQLEPAKISQLLHGNPIKFPAKYSFIKKEYNVVSLTDEGRQMIKMDGIMQSIKASWSSEVQKSTVKVVTDLAQKILKLFSRSSDQHQKLFQNHDVVRFHKAWSEQENLFLLLLTRQGISNKESKMFDWNPVFKLTEKIVQISVFEELQKLVEKHRQQSLAAARTRQEPKQPQQTHQAPPSQIQQQPPVPKDNEQSEISEAKPPVKIEEPRQDVMKIDEKPRVVEAEPSVVREPKIEVKRESKMSQLSPEFQKQIRDIFIRLVNQVEPIIIIKVIVLILGIGTKLDLDDIKTKAYFEAELQNIVKDSRFEMPQERLFIIVNEMIPIVLSVIRKRENQQEKNLMYSGRNFEQFYDEYMREVKRVNEIEEKRDEEAAKSPFLLLFQNEISLMLSDVAEKQVPHIIHKLGISTHVMIKRSAFGMDRSETDSNDM</sequence>
<name>A0A146KM16_9EUKA</name>
<feature type="region of interest" description="Disordered" evidence="1">
    <location>
        <begin position="428"/>
        <end position="482"/>
    </location>
</feature>
<feature type="compositionally biased region" description="Basic and acidic residues" evidence="1">
    <location>
        <begin position="460"/>
        <end position="482"/>
    </location>
</feature>
<dbReference type="AlphaFoldDB" id="A0A146KM16"/>
<evidence type="ECO:0000256" key="1">
    <source>
        <dbReference type="SAM" id="MobiDB-lite"/>
    </source>
</evidence>
<reference evidence="2" key="1">
    <citation type="submission" date="2015-07" db="EMBL/GenBank/DDBJ databases">
        <title>Adaptation to a free-living lifestyle via gene acquisitions in the diplomonad Trepomonas sp. PC1.</title>
        <authorList>
            <person name="Xu F."/>
            <person name="Jerlstrom-Hultqvist J."/>
            <person name="Kolisko M."/>
            <person name="Simpson A.G.B."/>
            <person name="Roger A.J."/>
            <person name="Svard S.G."/>
            <person name="Andersson J.O."/>
        </authorList>
    </citation>
    <scope>NUCLEOTIDE SEQUENCE</scope>
    <source>
        <strain evidence="2">PC1</strain>
    </source>
</reference>
<feature type="compositionally biased region" description="Low complexity" evidence="1">
    <location>
        <begin position="442"/>
        <end position="455"/>
    </location>
</feature>